<comment type="caution">
    <text evidence="10">The sequence shown here is derived from an EMBL/GenBank/DDBJ whole genome shotgun (WGS) entry which is preliminary data.</text>
</comment>
<dbReference type="Pfam" id="PF00759">
    <property type="entry name" value="Glyco_hydro_9"/>
    <property type="match status" value="1"/>
</dbReference>
<dbReference type="SUPFAM" id="SSF48208">
    <property type="entry name" value="Six-hairpin glycosidases"/>
    <property type="match status" value="1"/>
</dbReference>
<proteinExistence type="inferred from homology"/>
<evidence type="ECO:0000256" key="2">
    <source>
        <dbReference type="ARBA" id="ARBA00022801"/>
    </source>
</evidence>
<keyword evidence="3 6" id="KW-0119">Carbohydrate metabolism</keyword>
<dbReference type="AlphaFoldDB" id="A0A7X2Z6A1"/>
<feature type="active site" evidence="6">
    <location>
        <position position="523"/>
    </location>
</feature>
<dbReference type="GO" id="GO:0030245">
    <property type="term" value="P:cellulose catabolic process"/>
    <property type="evidence" value="ECO:0007669"/>
    <property type="project" value="UniProtKB-KW"/>
</dbReference>
<dbReference type="InterPro" id="IPR004197">
    <property type="entry name" value="Cellulase_Ig-like"/>
</dbReference>
<gene>
    <name evidence="10" type="ORF">GNP95_22755</name>
</gene>
<dbReference type="InterPro" id="IPR013783">
    <property type="entry name" value="Ig-like_fold"/>
</dbReference>
<organism evidence="10 11">
    <name type="scientific">Paenibacillus woosongensis</name>
    <dbReference type="NCBI Taxonomy" id="307580"/>
    <lineage>
        <taxon>Bacteria</taxon>
        <taxon>Bacillati</taxon>
        <taxon>Bacillota</taxon>
        <taxon>Bacilli</taxon>
        <taxon>Bacillales</taxon>
        <taxon>Paenibacillaceae</taxon>
        <taxon>Paenibacillus</taxon>
    </lineage>
</organism>
<dbReference type="Gene3D" id="1.50.10.10">
    <property type="match status" value="1"/>
</dbReference>
<dbReference type="InterPro" id="IPR033126">
    <property type="entry name" value="Glyco_hydro_9_Asp/Glu_AS"/>
</dbReference>
<keyword evidence="5 6" id="KW-0624">Polysaccharide degradation</keyword>
<dbReference type="Pfam" id="PF02927">
    <property type="entry name" value="CelD_N"/>
    <property type="match status" value="1"/>
</dbReference>
<evidence type="ECO:0000313" key="11">
    <source>
        <dbReference type="Proteomes" id="UP000447876"/>
    </source>
</evidence>
<dbReference type="Gene3D" id="2.60.40.10">
    <property type="entry name" value="Immunoglobulins"/>
    <property type="match status" value="1"/>
</dbReference>
<accession>A0A7X2Z6A1</accession>
<dbReference type="PANTHER" id="PTHR22298">
    <property type="entry name" value="ENDO-1,4-BETA-GLUCANASE"/>
    <property type="match status" value="1"/>
</dbReference>
<dbReference type="Proteomes" id="UP000447876">
    <property type="component" value="Unassembled WGS sequence"/>
</dbReference>
<dbReference type="InterPro" id="IPR001701">
    <property type="entry name" value="Glyco_hydro_9"/>
</dbReference>
<dbReference type="SUPFAM" id="SSF81296">
    <property type="entry name" value="E set domains"/>
    <property type="match status" value="1"/>
</dbReference>
<dbReference type="InterPro" id="IPR014756">
    <property type="entry name" value="Ig_E-set"/>
</dbReference>
<feature type="active site" evidence="6">
    <location>
        <position position="514"/>
    </location>
</feature>
<dbReference type="InterPro" id="IPR008928">
    <property type="entry name" value="6-hairpin_glycosidase_sf"/>
</dbReference>
<keyword evidence="2 6" id="KW-0378">Hydrolase</keyword>
<evidence type="ECO:0000256" key="7">
    <source>
        <dbReference type="RuleBase" id="RU361166"/>
    </source>
</evidence>
<feature type="domain" description="Glycoside hydrolase family 9" evidence="8">
    <location>
        <begin position="96"/>
        <end position="536"/>
    </location>
</feature>
<name>A0A7X2Z6A1_9BACL</name>
<evidence type="ECO:0000256" key="5">
    <source>
        <dbReference type="ARBA" id="ARBA00023326"/>
    </source>
</evidence>
<evidence type="ECO:0000256" key="1">
    <source>
        <dbReference type="ARBA" id="ARBA00007072"/>
    </source>
</evidence>
<evidence type="ECO:0000256" key="4">
    <source>
        <dbReference type="ARBA" id="ARBA00023295"/>
    </source>
</evidence>
<reference evidence="10 11" key="1">
    <citation type="submission" date="2019-11" db="EMBL/GenBank/DDBJ databases">
        <title>Draft genome sequences of five Paenibacillus species of dairy origin.</title>
        <authorList>
            <person name="Olajide A.M."/>
            <person name="Chen S."/>
            <person name="Lapointe G."/>
        </authorList>
    </citation>
    <scope>NUCLEOTIDE SEQUENCE [LARGE SCALE GENOMIC DNA]</scope>
    <source>
        <strain evidence="10 11">12CR55</strain>
    </source>
</reference>
<dbReference type="InterPro" id="IPR012341">
    <property type="entry name" value="6hp_glycosidase-like_sf"/>
</dbReference>
<comment type="catalytic activity">
    <reaction evidence="7">
        <text>Endohydrolysis of (1-&gt;4)-beta-D-glucosidic linkages in cellulose, lichenin and cereal beta-D-glucans.</text>
        <dbReference type="EC" id="3.2.1.4"/>
    </reaction>
</comment>
<dbReference type="PROSITE" id="PS00698">
    <property type="entry name" value="GH9_3"/>
    <property type="match status" value="1"/>
</dbReference>
<evidence type="ECO:0000256" key="3">
    <source>
        <dbReference type="ARBA" id="ARBA00023277"/>
    </source>
</evidence>
<protein>
    <recommendedName>
        <fullName evidence="7">Endoglucanase</fullName>
        <ecNumber evidence="7">3.2.1.4</ecNumber>
    </recommendedName>
</protein>
<evidence type="ECO:0000256" key="6">
    <source>
        <dbReference type="PROSITE-ProRule" id="PRU10060"/>
    </source>
</evidence>
<keyword evidence="4 6" id="KW-0326">Glycosidase</keyword>
<dbReference type="OrthoDB" id="9758662at2"/>
<sequence>MHMEEQGSIAVNQLGYRSTDAKIAMIAGEGGRFRLVDHASGAVVWQGDTMSAVDDQASGIKVSRGDFSVWSQPGAYRIEAGEGHSSYPFVISDAVYEEAHQALLKAFYFFRCGMELEEKYAGPWKHAACHLTPALVYGEEPRRIDAWGGWHDAGDYGKYVVPGAKAVADLLLAYECYPQAFEGALPLPESDGVMPDVLHECRYELEWLLRMQEGESGGAYHKLTTLQFPGPDVMPEADTAELYISPISATATGCFAGVMAMAARVYAPHDAAFAASCLKAAEQAWAWLERHCKYPGFRNPAEVFTGEYGDEQDLDERYWAAAELYRTTGEARYHEAFRGLAGQDAFDKYELGWADMGGYGTISYLLSERENEPQLAARLLAGLQQRADELAAVSREDGFGISLRPEQYIWGSNMLVMNHAMLLLIADRLLGSQTYERCALEHVHYLFGANVVGISYVTGLGSRPILHPHHRPSEGDGIEAPVPGLVSGGPNYGKQDEYAREHLADKAPAASFADVMESYATNEVTIYWNSPAVFVLSHFV</sequence>
<feature type="domain" description="Cellulase Ig-like" evidence="9">
    <location>
        <begin position="5"/>
        <end position="82"/>
    </location>
</feature>
<dbReference type="EMBL" id="WNZW01000015">
    <property type="protein sequence ID" value="MUG47768.1"/>
    <property type="molecule type" value="Genomic_DNA"/>
</dbReference>
<evidence type="ECO:0000313" key="10">
    <source>
        <dbReference type="EMBL" id="MUG47768.1"/>
    </source>
</evidence>
<comment type="similarity">
    <text evidence="1 6 7">Belongs to the glycosyl hydrolase 9 (cellulase E) family.</text>
</comment>
<evidence type="ECO:0000259" key="8">
    <source>
        <dbReference type="Pfam" id="PF00759"/>
    </source>
</evidence>
<dbReference type="CDD" id="cd02850">
    <property type="entry name" value="E_set_Cellulase_N"/>
    <property type="match status" value="1"/>
</dbReference>
<evidence type="ECO:0000259" key="9">
    <source>
        <dbReference type="Pfam" id="PF02927"/>
    </source>
</evidence>
<keyword evidence="7" id="KW-0136">Cellulose degradation</keyword>
<dbReference type="GO" id="GO:0008810">
    <property type="term" value="F:cellulase activity"/>
    <property type="evidence" value="ECO:0007669"/>
    <property type="project" value="UniProtKB-EC"/>
</dbReference>
<dbReference type="EC" id="3.2.1.4" evidence="7"/>